<organism evidence="2 3">
    <name type="scientific">Pterulicium gracile</name>
    <dbReference type="NCBI Taxonomy" id="1884261"/>
    <lineage>
        <taxon>Eukaryota</taxon>
        <taxon>Fungi</taxon>
        <taxon>Dikarya</taxon>
        <taxon>Basidiomycota</taxon>
        <taxon>Agaricomycotina</taxon>
        <taxon>Agaricomycetes</taxon>
        <taxon>Agaricomycetidae</taxon>
        <taxon>Agaricales</taxon>
        <taxon>Pleurotineae</taxon>
        <taxon>Pterulaceae</taxon>
        <taxon>Pterulicium</taxon>
    </lineage>
</organism>
<accession>A0A5C3QTD3</accession>
<reference evidence="2 3" key="1">
    <citation type="journal article" date="2019" name="Nat. Ecol. Evol.">
        <title>Megaphylogeny resolves global patterns of mushroom evolution.</title>
        <authorList>
            <person name="Varga T."/>
            <person name="Krizsan K."/>
            <person name="Foldi C."/>
            <person name="Dima B."/>
            <person name="Sanchez-Garcia M."/>
            <person name="Sanchez-Ramirez S."/>
            <person name="Szollosi G.J."/>
            <person name="Szarkandi J.G."/>
            <person name="Papp V."/>
            <person name="Albert L."/>
            <person name="Andreopoulos W."/>
            <person name="Angelini C."/>
            <person name="Antonin V."/>
            <person name="Barry K.W."/>
            <person name="Bougher N.L."/>
            <person name="Buchanan P."/>
            <person name="Buyck B."/>
            <person name="Bense V."/>
            <person name="Catcheside P."/>
            <person name="Chovatia M."/>
            <person name="Cooper J."/>
            <person name="Damon W."/>
            <person name="Desjardin D."/>
            <person name="Finy P."/>
            <person name="Geml J."/>
            <person name="Haridas S."/>
            <person name="Hughes K."/>
            <person name="Justo A."/>
            <person name="Karasinski D."/>
            <person name="Kautmanova I."/>
            <person name="Kiss B."/>
            <person name="Kocsube S."/>
            <person name="Kotiranta H."/>
            <person name="LaButti K.M."/>
            <person name="Lechner B.E."/>
            <person name="Liimatainen K."/>
            <person name="Lipzen A."/>
            <person name="Lukacs Z."/>
            <person name="Mihaltcheva S."/>
            <person name="Morgado L.N."/>
            <person name="Niskanen T."/>
            <person name="Noordeloos M.E."/>
            <person name="Ohm R.A."/>
            <person name="Ortiz-Santana B."/>
            <person name="Ovrebo C."/>
            <person name="Racz N."/>
            <person name="Riley R."/>
            <person name="Savchenko A."/>
            <person name="Shiryaev A."/>
            <person name="Soop K."/>
            <person name="Spirin V."/>
            <person name="Szebenyi C."/>
            <person name="Tomsovsky M."/>
            <person name="Tulloss R.E."/>
            <person name="Uehling J."/>
            <person name="Grigoriev I.V."/>
            <person name="Vagvolgyi C."/>
            <person name="Papp T."/>
            <person name="Martin F.M."/>
            <person name="Miettinen O."/>
            <person name="Hibbett D.S."/>
            <person name="Nagy L.G."/>
        </authorList>
    </citation>
    <scope>NUCLEOTIDE SEQUENCE [LARGE SCALE GENOMIC DNA]</scope>
    <source>
        <strain evidence="2 3">CBS 309.79</strain>
    </source>
</reference>
<proteinExistence type="predicted"/>
<dbReference type="OrthoDB" id="2985022at2759"/>
<dbReference type="Proteomes" id="UP000305067">
    <property type="component" value="Unassembled WGS sequence"/>
</dbReference>
<name>A0A5C3QTD3_9AGAR</name>
<evidence type="ECO:0000313" key="2">
    <source>
        <dbReference type="EMBL" id="TFL05296.1"/>
    </source>
</evidence>
<evidence type="ECO:0000256" key="1">
    <source>
        <dbReference type="SAM" id="SignalP"/>
    </source>
</evidence>
<evidence type="ECO:0000313" key="3">
    <source>
        <dbReference type="Proteomes" id="UP000305067"/>
    </source>
</evidence>
<dbReference type="EMBL" id="ML178817">
    <property type="protein sequence ID" value="TFL05296.1"/>
    <property type="molecule type" value="Genomic_DNA"/>
</dbReference>
<gene>
    <name evidence="2" type="ORF">BDV98DRAFT_561783</name>
</gene>
<keyword evidence="3" id="KW-1185">Reference proteome</keyword>
<dbReference type="AlphaFoldDB" id="A0A5C3QTD3"/>
<protein>
    <submittedName>
        <fullName evidence="2">Uncharacterized protein</fullName>
    </submittedName>
</protein>
<feature type="signal peptide" evidence="1">
    <location>
        <begin position="1"/>
        <end position="24"/>
    </location>
</feature>
<feature type="chain" id="PRO_5023117901" evidence="1">
    <location>
        <begin position="25"/>
        <end position="145"/>
    </location>
</feature>
<keyword evidence="1" id="KW-0732">Signal</keyword>
<sequence length="145" mass="15023">MFSKSSVLIFASAAFAAISGSAAAAVEQAQVTVMTNAQMDAWLATTDAKLTYITDGTARSPLNTRVVYCNRRTQNVCGGSCTVYNGNAKCLGAPGTQCLSATTNVGFCDRGGCQGSCNQYSSCGTRLDNRFCFTPGTASILVPAT</sequence>